<dbReference type="AlphaFoldDB" id="A0A1I4XWM9"/>
<dbReference type="PROSITE" id="PS50995">
    <property type="entry name" value="HTH_MARR_2"/>
    <property type="match status" value="1"/>
</dbReference>
<dbReference type="OrthoDB" id="961069at2"/>
<dbReference type="GO" id="GO:0003677">
    <property type="term" value="F:DNA binding"/>
    <property type="evidence" value="ECO:0007669"/>
    <property type="project" value="UniProtKB-KW"/>
</dbReference>
<sequence>MKYGLVKKTVDLVEQFEQANINNDYPDTVSGFKRWIADHQLKSTYTDIPQWEGKDKGRSPESVISTLLVHMNRFAKSYSRAAIAGSEFSTQEDFIYLINLKAFGEMTKMDLIKKNVHEKSAGILIISRLINNGWVVQEDSTTDKRTKIIKITDKGIEVLDQQMDKIREATKIVCGDLSEPEKMQLINLLNKLNDFHIPIYNNNNNVEKLLEEATSFKTQREYSLSENEK</sequence>
<gene>
    <name evidence="2" type="ORF">SAMN05421741_103182</name>
</gene>
<dbReference type="EMBL" id="FOVI01000003">
    <property type="protein sequence ID" value="SFN30185.1"/>
    <property type="molecule type" value="Genomic_DNA"/>
</dbReference>
<dbReference type="InterPro" id="IPR039422">
    <property type="entry name" value="MarR/SlyA-like"/>
</dbReference>
<dbReference type="InterPro" id="IPR036388">
    <property type="entry name" value="WH-like_DNA-bd_sf"/>
</dbReference>
<dbReference type="Pfam" id="PF13463">
    <property type="entry name" value="HTH_27"/>
    <property type="match status" value="1"/>
</dbReference>
<organism evidence="2 3">
    <name type="scientific">Paenimyroides ummariense</name>
    <dbReference type="NCBI Taxonomy" id="913024"/>
    <lineage>
        <taxon>Bacteria</taxon>
        <taxon>Pseudomonadati</taxon>
        <taxon>Bacteroidota</taxon>
        <taxon>Flavobacteriia</taxon>
        <taxon>Flavobacteriales</taxon>
        <taxon>Flavobacteriaceae</taxon>
        <taxon>Paenimyroides</taxon>
    </lineage>
</organism>
<evidence type="ECO:0000313" key="3">
    <source>
        <dbReference type="Proteomes" id="UP000199036"/>
    </source>
</evidence>
<dbReference type="GO" id="GO:0006950">
    <property type="term" value="P:response to stress"/>
    <property type="evidence" value="ECO:0007669"/>
    <property type="project" value="TreeGrafter"/>
</dbReference>
<dbReference type="InterPro" id="IPR036390">
    <property type="entry name" value="WH_DNA-bd_sf"/>
</dbReference>
<evidence type="ECO:0000259" key="1">
    <source>
        <dbReference type="PROSITE" id="PS50995"/>
    </source>
</evidence>
<dbReference type="Proteomes" id="UP000199036">
    <property type="component" value="Unassembled WGS sequence"/>
</dbReference>
<dbReference type="PRINTS" id="PR00598">
    <property type="entry name" value="HTHMARR"/>
</dbReference>
<dbReference type="Gene3D" id="1.10.10.10">
    <property type="entry name" value="Winged helix-like DNA-binding domain superfamily/Winged helix DNA-binding domain"/>
    <property type="match status" value="1"/>
</dbReference>
<dbReference type="SUPFAM" id="SSF46785">
    <property type="entry name" value="Winged helix' DNA-binding domain"/>
    <property type="match status" value="1"/>
</dbReference>
<dbReference type="RefSeq" id="WP_091519412.1">
    <property type="nucleotide sequence ID" value="NZ_FOVI01000003.1"/>
</dbReference>
<dbReference type="STRING" id="913024.SAMN05421741_103182"/>
<feature type="domain" description="HTH marR-type" evidence="1">
    <location>
        <begin position="61"/>
        <end position="194"/>
    </location>
</feature>
<keyword evidence="2" id="KW-0238">DNA-binding</keyword>
<dbReference type="GO" id="GO:0003700">
    <property type="term" value="F:DNA-binding transcription factor activity"/>
    <property type="evidence" value="ECO:0007669"/>
    <property type="project" value="InterPro"/>
</dbReference>
<reference evidence="3" key="1">
    <citation type="submission" date="2016-10" db="EMBL/GenBank/DDBJ databases">
        <authorList>
            <person name="Varghese N."/>
            <person name="Submissions S."/>
        </authorList>
    </citation>
    <scope>NUCLEOTIDE SEQUENCE [LARGE SCALE GENOMIC DNA]</scope>
    <source>
        <strain evidence="3">DS-12</strain>
    </source>
</reference>
<keyword evidence="3" id="KW-1185">Reference proteome</keyword>
<dbReference type="SMART" id="SM00347">
    <property type="entry name" value="HTH_MARR"/>
    <property type="match status" value="1"/>
</dbReference>
<dbReference type="PANTHER" id="PTHR33164:SF99">
    <property type="entry name" value="MARR FAMILY REGULATORY PROTEIN"/>
    <property type="match status" value="1"/>
</dbReference>
<name>A0A1I4XWM9_9FLAO</name>
<accession>A0A1I4XWM9</accession>
<dbReference type="InterPro" id="IPR000835">
    <property type="entry name" value="HTH_MarR-typ"/>
</dbReference>
<protein>
    <submittedName>
        <fullName evidence="2">DNA-binding transcriptional regulator, MarR family</fullName>
    </submittedName>
</protein>
<proteinExistence type="predicted"/>
<dbReference type="PANTHER" id="PTHR33164">
    <property type="entry name" value="TRANSCRIPTIONAL REGULATOR, MARR FAMILY"/>
    <property type="match status" value="1"/>
</dbReference>
<evidence type="ECO:0000313" key="2">
    <source>
        <dbReference type="EMBL" id="SFN30185.1"/>
    </source>
</evidence>